<dbReference type="SUPFAM" id="SSF52540">
    <property type="entry name" value="P-loop containing nucleoside triphosphate hydrolases"/>
    <property type="match status" value="1"/>
</dbReference>
<dbReference type="InterPro" id="IPR014001">
    <property type="entry name" value="Helicase_ATP-bd"/>
</dbReference>
<feature type="domain" description="Helicase ATP-binding" evidence="1">
    <location>
        <begin position="11"/>
        <end position="152"/>
    </location>
</feature>
<evidence type="ECO:0000259" key="2">
    <source>
        <dbReference type="PROSITE" id="PS51194"/>
    </source>
</evidence>
<dbReference type="KEGG" id="vg:65130107"/>
<protein>
    <submittedName>
        <fullName evidence="3">Putative HKD family nuclease</fullName>
    </submittedName>
</protein>
<evidence type="ECO:0000259" key="1">
    <source>
        <dbReference type="PROSITE" id="PS51192"/>
    </source>
</evidence>
<dbReference type="InterPro" id="IPR027417">
    <property type="entry name" value="P-loop_NTPase"/>
</dbReference>
<dbReference type="Pfam" id="PF00271">
    <property type="entry name" value="Helicase_C"/>
    <property type="match status" value="1"/>
</dbReference>
<proteinExistence type="predicted"/>
<feature type="domain" description="Helicase C-terminal" evidence="2">
    <location>
        <begin position="221"/>
        <end position="379"/>
    </location>
</feature>
<dbReference type="RefSeq" id="YP_010111679.1">
    <property type="nucleotide sequence ID" value="NC_055883.1"/>
</dbReference>
<dbReference type="PANTHER" id="PTHR47396:SF1">
    <property type="entry name" value="ATP-DEPENDENT HELICASE IRC3-RELATED"/>
    <property type="match status" value="1"/>
</dbReference>
<dbReference type="PANTHER" id="PTHR47396">
    <property type="entry name" value="TYPE I RESTRICTION ENZYME ECOKI R PROTEIN"/>
    <property type="match status" value="1"/>
</dbReference>
<dbReference type="InterPro" id="IPR050742">
    <property type="entry name" value="Helicase_Restrict-Modif_Enz"/>
</dbReference>
<dbReference type="PROSITE" id="PS51192">
    <property type="entry name" value="HELICASE_ATP_BIND_1"/>
    <property type="match status" value="1"/>
</dbReference>
<reference evidence="3 4" key="1">
    <citation type="submission" date="2020-07" db="EMBL/GenBank/DDBJ databases">
        <title>Taxonomic proposal: Crassvirales, a new order of highly abundant and diverse bacterial viruses.</title>
        <authorList>
            <person name="Shkoporov A.N."/>
            <person name="Stockdale S.R."/>
            <person name="Guerin E."/>
            <person name="Ross R.P."/>
            <person name="Hill C."/>
        </authorList>
    </citation>
    <scope>NUCLEOTIDE SEQUENCE [LARGE SCALE GENOMIC DNA]</scope>
</reference>
<organism evidence="3 4">
    <name type="scientific">uncultured phage cr85_1</name>
    <dbReference type="NCBI Taxonomy" id="2772074"/>
    <lineage>
        <taxon>Viruses</taxon>
        <taxon>Duplodnaviria</taxon>
        <taxon>Heunggongvirae</taxon>
        <taxon>Uroviricota</taxon>
        <taxon>Caudoviricetes</taxon>
        <taxon>Crassvirales</taxon>
        <taxon>Steigviridae</taxon>
        <taxon>Asinivirinae</taxon>
        <taxon>Kahnovirus</taxon>
        <taxon>Kahnovirus oralis</taxon>
    </lineage>
</organism>
<evidence type="ECO:0000313" key="4">
    <source>
        <dbReference type="Proteomes" id="UP000593882"/>
    </source>
</evidence>
<evidence type="ECO:0000313" key="3">
    <source>
        <dbReference type="EMBL" id="QOR59521.1"/>
    </source>
</evidence>
<dbReference type="InterPro" id="IPR001650">
    <property type="entry name" value="Helicase_C-like"/>
</dbReference>
<accession>A0A7M1S052</accession>
<dbReference type="Proteomes" id="UP000593882">
    <property type="component" value="Segment"/>
</dbReference>
<dbReference type="GeneID" id="65130107"/>
<dbReference type="EMBL" id="MT774390">
    <property type="protein sequence ID" value="QOR59521.1"/>
    <property type="molecule type" value="Genomic_DNA"/>
</dbReference>
<dbReference type="CDD" id="cd18785">
    <property type="entry name" value="SF2_C"/>
    <property type="match status" value="1"/>
</dbReference>
<dbReference type="PROSITE" id="PS51194">
    <property type="entry name" value="HELICASE_CTER"/>
    <property type="match status" value="1"/>
</dbReference>
<dbReference type="SMART" id="SM00490">
    <property type="entry name" value="HELICc"/>
    <property type="match status" value="1"/>
</dbReference>
<name>A0A7M1S052_9CAUD</name>
<keyword evidence="4" id="KW-1185">Reference proteome</keyword>
<sequence>MTREEAQELALSKIDKTKYLILELITGMGKTKVAIGLINHICDRVSKIKGRPATILILVAKTVHKKTWRDEIEMWGGIMSDCITLECYESMKKYRKADFDIVVADEMQHLSDARLEILETININESFIGLSATIKGNTRDYFLYRHNAEVIKCGLKEAVKDNVLPEPTVYLLPLYLDTTRYVYKSRKFGRDIITTQKGYYDSVSSLIEWYKNKYFNSRNERIKNLWLSTAGKRLKWCSEQKEPLVLSLLVKLRNYKVLTFCSSIEQSERICRHNITSKNRDSEKNLELFNRNEIKHISACNILNEGVNLTNCRVGIFCNLNSSEIITKQRIGRILRHEFPIVIIPYFVDTREQELVAKIIEEYNVESVKSISNINEIEL</sequence>
<dbReference type="Gene3D" id="3.40.50.300">
    <property type="entry name" value="P-loop containing nucleotide triphosphate hydrolases"/>
    <property type="match status" value="2"/>
</dbReference>